<dbReference type="EMBL" id="UINC01217987">
    <property type="protein sequence ID" value="SVE44824.1"/>
    <property type="molecule type" value="Genomic_DNA"/>
</dbReference>
<keyword evidence="1" id="KW-0472">Membrane</keyword>
<feature type="non-terminal residue" evidence="2">
    <location>
        <position position="1"/>
    </location>
</feature>
<gene>
    <name evidence="2" type="ORF">METZ01_LOCUS497678</name>
</gene>
<accession>A0A383DKH1</accession>
<proteinExistence type="predicted"/>
<feature type="transmembrane region" description="Helical" evidence="1">
    <location>
        <begin position="20"/>
        <end position="41"/>
    </location>
</feature>
<organism evidence="2">
    <name type="scientific">marine metagenome</name>
    <dbReference type="NCBI Taxonomy" id="408172"/>
    <lineage>
        <taxon>unclassified sequences</taxon>
        <taxon>metagenomes</taxon>
        <taxon>ecological metagenomes</taxon>
    </lineage>
</organism>
<keyword evidence="1" id="KW-1133">Transmembrane helix</keyword>
<feature type="transmembrane region" description="Helical" evidence="1">
    <location>
        <begin position="62"/>
        <end position="85"/>
    </location>
</feature>
<sequence>SAFLILVMPLGLSGNTNEQIYPILGFVFSFMLYLELSYGRVRYGRLARIMHYSREYEMVLQWFLRTLIVTLALTTGLTSLAFLFHNFLGEILPYSFSNSIEYNTIYGQALSVLVFFMMWAIVQTLFSRGYLARQVED</sequence>
<dbReference type="AlphaFoldDB" id="A0A383DKH1"/>
<name>A0A383DKH1_9ZZZZ</name>
<keyword evidence="1" id="KW-0812">Transmembrane</keyword>
<evidence type="ECO:0000313" key="2">
    <source>
        <dbReference type="EMBL" id="SVE44824.1"/>
    </source>
</evidence>
<protein>
    <submittedName>
        <fullName evidence="2">Uncharacterized protein</fullName>
    </submittedName>
</protein>
<reference evidence="2" key="1">
    <citation type="submission" date="2018-05" db="EMBL/GenBank/DDBJ databases">
        <authorList>
            <person name="Lanie J.A."/>
            <person name="Ng W.-L."/>
            <person name="Kazmierczak K.M."/>
            <person name="Andrzejewski T.M."/>
            <person name="Davidsen T.M."/>
            <person name="Wayne K.J."/>
            <person name="Tettelin H."/>
            <person name="Glass J.I."/>
            <person name="Rusch D."/>
            <person name="Podicherti R."/>
            <person name="Tsui H.-C.T."/>
            <person name="Winkler M.E."/>
        </authorList>
    </citation>
    <scope>NUCLEOTIDE SEQUENCE</scope>
</reference>
<evidence type="ECO:0000256" key="1">
    <source>
        <dbReference type="SAM" id="Phobius"/>
    </source>
</evidence>
<feature type="transmembrane region" description="Helical" evidence="1">
    <location>
        <begin position="105"/>
        <end position="126"/>
    </location>
</feature>